<feature type="signal peptide" evidence="1">
    <location>
        <begin position="1"/>
        <end position="19"/>
    </location>
</feature>
<name>A0ABQ5YP53_9BURK</name>
<protein>
    <submittedName>
        <fullName evidence="2">Uncharacterized protein</fullName>
    </submittedName>
</protein>
<sequence>MKNCLVFLVSAFYIATANAEPVSNCVFDPAGIDYATLQNSHLLSQVNVDEAQHLVRANFGMDGVLLAKFYACDEYGVSANLMFNLTSPVKPQVLKNQLEQLASLFLNHETGAEFNEALAKIPNRKLNGRLAFSKLASKVGFSELEVQITQQGDVVVLGFSYSGN</sequence>
<keyword evidence="3" id="KW-1185">Reference proteome</keyword>
<evidence type="ECO:0000313" key="2">
    <source>
        <dbReference type="EMBL" id="GLR25080.1"/>
    </source>
</evidence>
<organism evidence="2 3">
    <name type="scientific">Limnobacter litoralis</name>
    <dbReference type="NCBI Taxonomy" id="481366"/>
    <lineage>
        <taxon>Bacteria</taxon>
        <taxon>Pseudomonadati</taxon>
        <taxon>Pseudomonadota</taxon>
        <taxon>Betaproteobacteria</taxon>
        <taxon>Burkholderiales</taxon>
        <taxon>Burkholderiaceae</taxon>
        <taxon>Limnobacter</taxon>
    </lineage>
</organism>
<accession>A0ABQ5YP53</accession>
<comment type="caution">
    <text evidence="2">The sequence shown here is derived from an EMBL/GenBank/DDBJ whole genome shotgun (WGS) entry which is preliminary data.</text>
</comment>
<evidence type="ECO:0000313" key="3">
    <source>
        <dbReference type="Proteomes" id="UP001156664"/>
    </source>
</evidence>
<reference evidence="3" key="1">
    <citation type="journal article" date="2019" name="Int. J. Syst. Evol. Microbiol.">
        <title>The Global Catalogue of Microorganisms (GCM) 10K type strain sequencing project: providing services to taxonomists for standard genome sequencing and annotation.</title>
        <authorList>
            <consortium name="The Broad Institute Genomics Platform"/>
            <consortium name="The Broad Institute Genome Sequencing Center for Infectious Disease"/>
            <person name="Wu L."/>
            <person name="Ma J."/>
        </authorList>
    </citation>
    <scope>NUCLEOTIDE SEQUENCE [LARGE SCALE GENOMIC DNA]</scope>
    <source>
        <strain evidence="3">NBRC 105857</strain>
    </source>
</reference>
<gene>
    <name evidence="2" type="ORF">GCM10007875_01670</name>
</gene>
<feature type="chain" id="PRO_5046220827" evidence="1">
    <location>
        <begin position="20"/>
        <end position="164"/>
    </location>
</feature>
<evidence type="ECO:0000256" key="1">
    <source>
        <dbReference type="SAM" id="SignalP"/>
    </source>
</evidence>
<keyword evidence="1" id="KW-0732">Signal</keyword>
<dbReference type="Proteomes" id="UP001156664">
    <property type="component" value="Unassembled WGS sequence"/>
</dbReference>
<proteinExistence type="predicted"/>
<dbReference type="EMBL" id="BSOJ01000002">
    <property type="protein sequence ID" value="GLR25080.1"/>
    <property type="molecule type" value="Genomic_DNA"/>
</dbReference>